<name>X0TLP1_9ZZZZ</name>
<comment type="caution">
    <text evidence="1">The sequence shown here is derived from an EMBL/GenBank/DDBJ whole genome shotgun (WGS) entry which is preliminary data.</text>
</comment>
<sequence length="74" mass="8361">YDFPGRMGDDLPAILSLRPGGDLWIRREGSNLSGKLSLLFHQRCQGFPTLRKIQIRAFEFDILPSDTQNDGAQN</sequence>
<accession>X0TLP1</accession>
<gene>
    <name evidence="1" type="ORF">S01H1_29958</name>
</gene>
<dbReference type="AlphaFoldDB" id="X0TLP1"/>
<protein>
    <submittedName>
        <fullName evidence="1">Uncharacterized protein</fullName>
    </submittedName>
</protein>
<proteinExistence type="predicted"/>
<dbReference type="EMBL" id="BARS01018410">
    <property type="protein sequence ID" value="GAF94169.1"/>
    <property type="molecule type" value="Genomic_DNA"/>
</dbReference>
<reference evidence="1" key="1">
    <citation type="journal article" date="2014" name="Front. Microbiol.">
        <title>High frequency of phylogenetically diverse reductive dehalogenase-homologous genes in deep subseafloor sedimentary metagenomes.</title>
        <authorList>
            <person name="Kawai M."/>
            <person name="Futagami T."/>
            <person name="Toyoda A."/>
            <person name="Takaki Y."/>
            <person name="Nishi S."/>
            <person name="Hori S."/>
            <person name="Arai W."/>
            <person name="Tsubouchi T."/>
            <person name="Morono Y."/>
            <person name="Uchiyama I."/>
            <person name="Ito T."/>
            <person name="Fujiyama A."/>
            <person name="Inagaki F."/>
            <person name="Takami H."/>
        </authorList>
    </citation>
    <scope>NUCLEOTIDE SEQUENCE</scope>
    <source>
        <strain evidence="1">Expedition CK06-06</strain>
    </source>
</reference>
<evidence type="ECO:0000313" key="1">
    <source>
        <dbReference type="EMBL" id="GAF94169.1"/>
    </source>
</evidence>
<feature type="non-terminal residue" evidence="1">
    <location>
        <position position="1"/>
    </location>
</feature>
<organism evidence="1">
    <name type="scientific">marine sediment metagenome</name>
    <dbReference type="NCBI Taxonomy" id="412755"/>
    <lineage>
        <taxon>unclassified sequences</taxon>
        <taxon>metagenomes</taxon>
        <taxon>ecological metagenomes</taxon>
    </lineage>
</organism>